<dbReference type="PANTHER" id="PTHR47950:SF4">
    <property type="entry name" value="GERANIOL 8-HYDROXYLASE-LIKE"/>
    <property type="match status" value="1"/>
</dbReference>
<proteinExistence type="evidence at transcript level"/>
<dbReference type="InterPro" id="IPR017972">
    <property type="entry name" value="Cyt_P450_CS"/>
</dbReference>
<evidence type="ECO:0000256" key="1">
    <source>
        <dbReference type="ARBA" id="ARBA00010617"/>
    </source>
</evidence>
<dbReference type="CDD" id="cd11073">
    <property type="entry name" value="CYP76-like"/>
    <property type="match status" value="1"/>
</dbReference>
<reference evidence="10" key="1">
    <citation type="journal article" date="2011" name="BMC Genomics">
        <title>Pyrosequencing of the Camptotheca acuminata transcriptome Reveals Putative Genes Involved in Camptothecin Biosynthesis and Transport.</title>
        <authorList>
            <person name="Sun Y."/>
            <person name="Luo H."/>
            <person name="Li Y."/>
            <person name="Sun C."/>
            <person name="Song J."/>
            <person name="Niu Y."/>
            <person name="Zhu Y."/>
            <person name="Dong L."/>
            <person name="Lv A."/>
            <person name="Tramontano E."/>
            <person name="Chen S."/>
        </authorList>
    </citation>
    <scope>NUCLEOTIDE SEQUENCE</scope>
    <source>
        <tissue evidence="10">Young leaves</tissue>
    </source>
</reference>
<dbReference type="GO" id="GO:0020037">
    <property type="term" value="F:heme binding"/>
    <property type="evidence" value="ECO:0007669"/>
    <property type="project" value="InterPro"/>
</dbReference>
<dbReference type="FunFam" id="1.10.630.10:FF:000007">
    <property type="entry name" value="Cytochrome P450 76C4"/>
    <property type="match status" value="1"/>
</dbReference>
<evidence type="ECO:0000256" key="4">
    <source>
        <dbReference type="ARBA" id="ARBA00023002"/>
    </source>
</evidence>
<keyword evidence="2 7" id="KW-0349">Heme</keyword>
<feature type="signal peptide" evidence="9">
    <location>
        <begin position="1"/>
        <end position="22"/>
    </location>
</feature>
<dbReference type="GO" id="GO:0005506">
    <property type="term" value="F:iron ion binding"/>
    <property type="evidence" value="ECO:0007669"/>
    <property type="project" value="InterPro"/>
</dbReference>
<organism evidence="10">
    <name type="scientific">Camptotheca acuminata</name>
    <name type="common">Happy tree</name>
    <dbReference type="NCBI Taxonomy" id="16922"/>
    <lineage>
        <taxon>Eukaryota</taxon>
        <taxon>Viridiplantae</taxon>
        <taxon>Streptophyta</taxon>
        <taxon>Embryophyta</taxon>
        <taxon>Tracheophyta</taxon>
        <taxon>Spermatophyta</taxon>
        <taxon>Magnoliopsida</taxon>
        <taxon>eudicotyledons</taxon>
        <taxon>Gunneridae</taxon>
        <taxon>Pentapetalae</taxon>
        <taxon>asterids</taxon>
        <taxon>Cornales</taxon>
        <taxon>Nyssaceae</taxon>
        <taxon>Camptotheca</taxon>
    </lineage>
</organism>
<dbReference type="Pfam" id="PF00067">
    <property type="entry name" value="p450"/>
    <property type="match status" value="1"/>
</dbReference>
<sequence>MDIMDFMSFFIMFFGHLQIVSSPTTAASCKGCKKASTGPKPFPVIGNLLDVVGNQPHKSLANLAKTHGPLMTLKLGQITTVVVSSSTMAKQILQNHDLYFSNRYTRDAIRALNQDQFSVIWLPVVTRWRNLRKILNLYMLSTERLGANQPIRCQKVEELIAYVRQSCQASVSVDIGQAAFRTMINLTSKTIFSVDLADPSSDTAQELKELFWRIMEELGKPNLADYFPVLRKLDPQGIRRRTTIHFAKVFDLFDRMIDQRLELLRSDDCCTGNDLLDSLLNISQNNSDEIDQNQIKRMLMDVFIAATDTTSSTLEWAMTELLRNPETLLKAKAELQQIVGKGKLVEELDIARLPYLQAIVKETFRLHTTVPFLIPRQVDEDVEVCGFTVPKGAQVLVNAWAIGHDPSIWPKPDSFMPERFLESEVDVRGLDFELIPFGGGRRICPGSALALRMLHLMLGSLINSFDWRLEDGIAPNDMDMEEKFGLSLQKARPLLFAPVHI</sequence>
<evidence type="ECO:0000256" key="9">
    <source>
        <dbReference type="SAM" id="SignalP"/>
    </source>
</evidence>
<dbReference type="PRINTS" id="PR00385">
    <property type="entry name" value="P450"/>
</dbReference>
<evidence type="ECO:0000256" key="8">
    <source>
        <dbReference type="RuleBase" id="RU000461"/>
    </source>
</evidence>
<name>G8E0P7_CAMAC</name>
<keyword evidence="3 7" id="KW-0479">Metal-binding</keyword>
<accession>G8E0P7</accession>
<feature type="binding site" description="axial binding residue" evidence="7">
    <location>
        <position position="444"/>
    </location>
    <ligand>
        <name>heme</name>
        <dbReference type="ChEBI" id="CHEBI:30413"/>
    </ligand>
    <ligandPart>
        <name>Fe</name>
        <dbReference type="ChEBI" id="CHEBI:18248"/>
    </ligandPart>
</feature>
<keyword evidence="5 7" id="KW-0408">Iron</keyword>
<dbReference type="AlphaFoldDB" id="G8E0P7"/>
<comment type="similarity">
    <text evidence="1 8">Belongs to the cytochrome P450 family.</text>
</comment>
<evidence type="ECO:0000256" key="5">
    <source>
        <dbReference type="ARBA" id="ARBA00023004"/>
    </source>
</evidence>
<dbReference type="PRINTS" id="PR00463">
    <property type="entry name" value="EP450I"/>
</dbReference>
<dbReference type="InterPro" id="IPR001128">
    <property type="entry name" value="Cyt_P450"/>
</dbReference>
<evidence type="ECO:0000313" key="10">
    <source>
        <dbReference type="EMBL" id="AES93118.1"/>
    </source>
</evidence>
<evidence type="ECO:0000256" key="6">
    <source>
        <dbReference type="ARBA" id="ARBA00023033"/>
    </source>
</evidence>
<dbReference type="EC" id="1.14.14.1" evidence="10"/>
<dbReference type="GO" id="GO:0016712">
    <property type="term" value="F:oxidoreductase activity, acting on paired donors, with incorporation or reduction of molecular oxygen, reduced flavin or flavoprotein as one donor, and incorporation of one atom of oxygen"/>
    <property type="evidence" value="ECO:0007669"/>
    <property type="project" value="UniProtKB-EC"/>
</dbReference>
<evidence type="ECO:0000256" key="7">
    <source>
        <dbReference type="PIRSR" id="PIRSR602401-1"/>
    </source>
</evidence>
<evidence type="ECO:0000256" key="3">
    <source>
        <dbReference type="ARBA" id="ARBA00022723"/>
    </source>
</evidence>
<keyword evidence="9" id="KW-0732">Signal</keyword>
<gene>
    <name evidence="10" type="primary">G10H</name>
</gene>
<dbReference type="PANTHER" id="PTHR47950">
    <property type="entry name" value="CYTOCHROME P450, FAMILY 76, SUBFAMILY C, POLYPEPTIDE 5-RELATED"/>
    <property type="match status" value="1"/>
</dbReference>
<dbReference type="EMBL" id="JF508378">
    <property type="protein sequence ID" value="AES93118.1"/>
    <property type="molecule type" value="mRNA"/>
</dbReference>
<comment type="cofactor">
    <cofactor evidence="7">
        <name>heme</name>
        <dbReference type="ChEBI" id="CHEBI:30413"/>
    </cofactor>
</comment>
<feature type="chain" id="PRO_5003509138" evidence="9">
    <location>
        <begin position="23"/>
        <end position="501"/>
    </location>
</feature>
<dbReference type="Gene3D" id="1.10.630.10">
    <property type="entry name" value="Cytochrome P450"/>
    <property type="match status" value="1"/>
</dbReference>
<dbReference type="SUPFAM" id="SSF48264">
    <property type="entry name" value="Cytochrome P450"/>
    <property type="match status" value="1"/>
</dbReference>
<keyword evidence="4 8" id="KW-0560">Oxidoreductase</keyword>
<keyword evidence="6 8" id="KW-0503">Monooxygenase</keyword>
<dbReference type="InterPro" id="IPR002401">
    <property type="entry name" value="Cyt_P450_E_grp-I"/>
</dbReference>
<reference evidence="10" key="2">
    <citation type="submission" date="2011-03" db="EMBL/GenBank/DDBJ databases">
        <authorList>
            <person name="Chen S.L."/>
            <person name="Sun Y.Z."/>
            <person name="Niu Y."/>
        </authorList>
    </citation>
    <scope>NUCLEOTIDE SEQUENCE</scope>
    <source>
        <tissue evidence="10">Young leaves</tissue>
    </source>
</reference>
<dbReference type="InterPro" id="IPR036396">
    <property type="entry name" value="Cyt_P450_sf"/>
</dbReference>
<protein>
    <submittedName>
        <fullName evidence="10">Geraniol-10-hydroxylase</fullName>
        <ecNumber evidence="10">1.14.14.1</ecNumber>
    </submittedName>
</protein>
<dbReference type="PROSITE" id="PS00086">
    <property type="entry name" value="CYTOCHROME_P450"/>
    <property type="match status" value="1"/>
</dbReference>
<dbReference type="SMR" id="G8E0P7"/>
<evidence type="ECO:0000256" key="2">
    <source>
        <dbReference type="ARBA" id="ARBA00022617"/>
    </source>
</evidence>